<keyword evidence="2" id="KW-1185">Reference proteome</keyword>
<evidence type="ECO:0000313" key="2">
    <source>
        <dbReference type="Proteomes" id="UP000037178"/>
    </source>
</evidence>
<dbReference type="OrthoDB" id="7739199at2"/>
<organism evidence="1 2">
    <name type="scientific">Candidatus Rhodobacter oscarellae</name>
    <dbReference type="NCBI Taxonomy" id="1675527"/>
    <lineage>
        <taxon>Bacteria</taxon>
        <taxon>Pseudomonadati</taxon>
        <taxon>Pseudomonadota</taxon>
        <taxon>Alphaproteobacteria</taxon>
        <taxon>Rhodobacterales</taxon>
        <taxon>Rhodobacter group</taxon>
        <taxon>Rhodobacter</taxon>
    </lineage>
</organism>
<dbReference type="STRING" id="1675527.AIOL_002758"/>
<dbReference type="PATRIC" id="fig|1675527.3.peg.2888"/>
<comment type="caution">
    <text evidence="1">The sequence shown here is derived from an EMBL/GenBank/DDBJ whole genome shotgun (WGS) entry which is preliminary data.</text>
</comment>
<dbReference type="EMBL" id="LFTY01000002">
    <property type="protein sequence ID" value="KMW57790.1"/>
    <property type="molecule type" value="Genomic_DNA"/>
</dbReference>
<proteinExistence type="predicted"/>
<sequence length="194" mass="21629">MSIATALGTSFTDSKLRSAFLKWQCRVRQMAMRDADGRPDDGIMPALVLPGDAEPLGHIITILNKAPGYALVPEMQHMAARTNDPAERRAKAIEFLSSAYYQKHKEFSDILTSTFPPESKGAAQIRAAERCTLKFDAYNQRFDLVCKVWRLAPHNPLYQATMAHNALFNPGLHPDTEVLGFEPDWEASRAEPGI</sequence>
<evidence type="ECO:0000313" key="1">
    <source>
        <dbReference type="EMBL" id="KMW57790.1"/>
    </source>
</evidence>
<gene>
    <name evidence="1" type="ORF">AIOL_002758</name>
</gene>
<reference evidence="1 2" key="1">
    <citation type="submission" date="2015-06" db="EMBL/GenBank/DDBJ databases">
        <title>Draft genome sequence of an Alphaproteobacteria species associated to the Mediterranean sponge Oscarella lobularis.</title>
        <authorList>
            <person name="Jourda C."/>
            <person name="Santini S."/>
            <person name="Claverie J.-M."/>
        </authorList>
    </citation>
    <scope>NUCLEOTIDE SEQUENCE [LARGE SCALE GENOMIC DNA]</scope>
    <source>
        <strain evidence="1">IGS</strain>
    </source>
</reference>
<dbReference type="Proteomes" id="UP000037178">
    <property type="component" value="Unassembled WGS sequence"/>
</dbReference>
<accession>A0A0J9E4R9</accession>
<name>A0A0J9E4R9_9RHOB</name>
<dbReference type="AlphaFoldDB" id="A0A0J9E4R9"/>
<protein>
    <submittedName>
        <fullName evidence="1">Uncharacterized protein</fullName>
    </submittedName>
</protein>
<dbReference type="RefSeq" id="WP_049643477.1">
    <property type="nucleotide sequence ID" value="NZ_LFTY01000002.1"/>
</dbReference>